<dbReference type="GO" id="GO:0006782">
    <property type="term" value="P:protoporphyrinogen IX biosynthetic process"/>
    <property type="evidence" value="ECO:0007669"/>
    <property type="project" value="TreeGrafter"/>
</dbReference>
<evidence type="ECO:0000256" key="7">
    <source>
        <dbReference type="ARBA" id="ARBA00023244"/>
    </source>
</evidence>
<comment type="pathway">
    <text evidence="1">Porphyrin-containing compound metabolism; protoporphyrin-IX biosynthesis; protoporphyrinogen-IX from coproporphyrinogen-III (O2 route): step 1/1.</text>
</comment>
<evidence type="ECO:0000256" key="6">
    <source>
        <dbReference type="ARBA" id="ARBA00023133"/>
    </source>
</evidence>
<keyword evidence="6" id="KW-0350">Heme biosynthesis</keyword>
<proteinExistence type="inferred from homology"/>
<evidence type="ECO:0000313" key="10">
    <source>
        <dbReference type="Proteomes" id="UP000184368"/>
    </source>
</evidence>
<dbReference type="GO" id="GO:0005737">
    <property type="term" value="C:cytoplasm"/>
    <property type="evidence" value="ECO:0007669"/>
    <property type="project" value="TreeGrafter"/>
</dbReference>
<dbReference type="STRING" id="1302690.BUE76_05245"/>
<keyword evidence="10" id="KW-1185">Reference proteome</keyword>
<evidence type="ECO:0000256" key="1">
    <source>
        <dbReference type="ARBA" id="ARBA00005168"/>
    </source>
</evidence>
<organism evidence="9 10">
    <name type="scientific">Cnuella takakiae</name>
    <dbReference type="NCBI Taxonomy" id="1302690"/>
    <lineage>
        <taxon>Bacteria</taxon>
        <taxon>Pseudomonadati</taxon>
        <taxon>Bacteroidota</taxon>
        <taxon>Chitinophagia</taxon>
        <taxon>Chitinophagales</taxon>
        <taxon>Chitinophagaceae</taxon>
        <taxon>Cnuella</taxon>
    </lineage>
</organism>
<dbReference type="InterPro" id="IPR036406">
    <property type="entry name" value="Coprogen_oxidase_aer_sf"/>
</dbReference>
<dbReference type="PANTHER" id="PTHR10755:SF0">
    <property type="entry name" value="OXYGEN-DEPENDENT COPROPORPHYRINOGEN-III OXIDASE, MITOCHONDRIAL"/>
    <property type="match status" value="1"/>
</dbReference>
<dbReference type="EMBL" id="FQUO01000021">
    <property type="protein sequence ID" value="SHG22108.1"/>
    <property type="molecule type" value="Genomic_DNA"/>
</dbReference>
<protein>
    <recommendedName>
        <fullName evidence="4">coproporphyrinogen oxidase</fullName>
        <ecNumber evidence="4">1.3.3.3</ecNumber>
    </recommendedName>
</protein>
<sequence length="332" mass="37668">MEQNSQAFASNSLPTGEGRGGAVKDQWIAYIYDLQNRICSALEESDGKAKFIEDKWERPEGGGGKTRVIAGGDVFEKGGVNTSVVFGEVTDAMRTQLKINGHSWFACGLSLVIHPLNPFVPTVHCNYRMFELYNEAGETIDRWFGGGTDLTPYYLFEEDARHFHGTYKTVCDQFDPSFYPTFKKVCDDYFVNYHRNNERRGIGGIFYDYQGRLSAAQSSSTAGARGMDFWMSFGQACGDAFVQAYVPIVNKRKDMPYTDAHKHWQEIRRGRYTEFNLVHDRGTLFGLKTNGRIESILMSLPPTVRFEYNYQPQPGSPEADLLDACLHPRDWV</sequence>
<dbReference type="SUPFAM" id="SSF102886">
    <property type="entry name" value="Coproporphyrinogen III oxidase"/>
    <property type="match status" value="1"/>
</dbReference>
<comment type="similarity">
    <text evidence="2">Belongs to the aerobic coproporphyrinogen-III oxidase family.</text>
</comment>
<dbReference type="EC" id="1.3.3.3" evidence="4"/>
<dbReference type="PANTHER" id="PTHR10755">
    <property type="entry name" value="COPROPORPHYRINOGEN III OXIDASE, MITOCHONDRIAL"/>
    <property type="match status" value="1"/>
</dbReference>
<evidence type="ECO:0000313" key="9">
    <source>
        <dbReference type="EMBL" id="SHG22108.1"/>
    </source>
</evidence>
<evidence type="ECO:0000256" key="8">
    <source>
        <dbReference type="SAM" id="MobiDB-lite"/>
    </source>
</evidence>
<dbReference type="PRINTS" id="PR00073">
    <property type="entry name" value="COPRGNOXDASE"/>
</dbReference>
<evidence type="ECO:0000256" key="3">
    <source>
        <dbReference type="ARBA" id="ARBA00011738"/>
    </source>
</evidence>
<dbReference type="AlphaFoldDB" id="A0A1M5I1F7"/>
<accession>A0A1M5I1F7</accession>
<keyword evidence="5" id="KW-0560">Oxidoreductase</keyword>
<name>A0A1M5I1F7_9BACT</name>
<evidence type="ECO:0000256" key="2">
    <source>
        <dbReference type="ARBA" id="ARBA00010644"/>
    </source>
</evidence>
<dbReference type="PIRSF" id="PIRSF000166">
    <property type="entry name" value="Coproporphyri_ox"/>
    <property type="match status" value="1"/>
</dbReference>
<dbReference type="OrthoDB" id="9777553at2"/>
<dbReference type="Gene3D" id="3.40.1500.10">
    <property type="entry name" value="Coproporphyrinogen III oxidase, aerobic"/>
    <property type="match status" value="1"/>
</dbReference>
<evidence type="ECO:0000256" key="5">
    <source>
        <dbReference type="ARBA" id="ARBA00023002"/>
    </source>
</evidence>
<feature type="region of interest" description="Disordered" evidence="8">
    <location>
        <begin position="1"/>
        <end position="20"/>
    </location>
</feature>
<gene>
    <name evidence="9" type="ORF">SAMN05444008_12140</name>
</gene>
<dbReference type="RefSeq" id="WP_083596688.1">
    <property type="nucleotide sequence ID" value="NZ_FQUO01000021.1"/>
</dbReference>
<dbReference type="NCBIfam" id="NF003727">
    <property type="entry name" value="PRK05330.1"/>
    <property type="match status" value="1"/>
</dbReference>
<keyword evidence="7" id="KW-0627">Porphyrin biosynthesis</keyword>
<dbReference type="Pfam" id="PF01218">
    <property type="entry name" value="Coprogen_oxidas"/>
    <property type="match status" value="1"/>
</dbReference>
<comment type="subunit">
    <text evidence="3">Homodimer.</text>
</comment>
<evidence type="ECO:0000256" key="4">
    <source>
        <dbReference type="ARBA" id="ARBA00012869"/>
    </source>
</evidence>
<dbReference type="InterPro" id="IPR001260">
    <property type="entry name" value="Coprogen_oxidase_aer"/>
</dbReference>
<reference evidence="9 10" key="1">
    <citation type="submission" date="2016-11" db="EMBL/GenBank/DDBJ databases">
        <authorList>
            <person name="Jaros S."/>
            <person name="Januszkiewicz K."/>
            <person name="Wedrychowicz H."/>
        </authorList>
    </citation>
    <scope>NUCLEOTIDE SEQUENCE [LARGE SCALE GENOMIC DNA]</scope>
    <source>
        <strain evidence="9 10">DSM 26897</strain>
    </source>
</reference>
<dbReference type="Proteomes" id="UP000184368">
    <property type="component" value="Unassembled WGS sequence"/>
</dbReference>
<dbReference type="GO" id="GO:0004109">
    <property type="term" value="F:coproporphyrinogen oxidase activity"/>
    <property type="evidence" value="ECO:0007669"/>
    <property type="project" value="UniProtKB-EC"/>
</dbReference>
<feature type="compositionally biased region" description="Polar residues" evidence="8">
    <location>
        <begin position="1"/>
        <end position="14"/>
    </location>
</feature>